<dbReference type="EMBL" id="KB822719">
    <property type="protein sequence ID" value="ETN41598.1"/>
    <property type="molecule type" value="Genomic_DNA"/>
</dbReference>
<gene>
    <name evidence="1" type="ORF">HMPREF1541_03534</name>
</gene>
<protein>
    <submittedName>
        <fullName evidence="1">Uncharacterized protein</fullName>
    </submittedName>
</protein>
<reference evidence="1 2" key="1">
    <citation type="submission" date="2013-03" db="EMBL/GenBank/DDBJ databases">
        <title>The Genome Sequence of Phialophora europaea CBS 101466.</title>
        <authorList>
            <consortium name="The Broad Institute Genomics Platform"/>
            <person name="Cuomo C."/>
            <person name="de Hoog S."/>
            <person name="Gorbushina A."/>
            <person name="Walker B."/>
            <person name="Young S.K."/>
            <person name="Zeng Q."/>
            <person name="Gargeya S."/>
            <person name="Fitzgerald M."/>
            <person name="Haas B."/>
            <person name="Abouelleil A."/>
            <person name="Allen A.W."/>
            <person name="Alvarado L."/>
            <person name="Arachchi H.M."/>
            <person name="Berlin A.M."/>
            <person name="Chapman S.B."/>
            <person name="Gainer-Dewar J."/>
            <person name="Goldberg J."/>
            <person name="Griggs A."/>
            <person name="Gujja S."/>
            <person name="Hansen M."/>
            <person name="Howarth C."/>
            <person name="Imamovic A."/>
            <person name="Ireland A."/>
            <person name="Larimer J."/>
            <person name="McCowan C."/>
            <person name="Murphy C."/>
            <person name="Pearson M."/>
            <person name="Poon T.W."/>
            <person name="Priest M."/>
            <person name="Roberts A."/>
            <person name="Saif S."/>
            <person name="Shea T."/>
            <person name="Sisk P."/>
            <person name="Sykes S."/>
            <person name="Wortman J."/>
            <person name="Nusbaum C."/>
            <person name="Birren B."/>
        </authorList>
    </citation>
    <scope>NUCLEOTIDE SEQUENCE [LARGE SCALE GENOMIC DNA]</scope>
    <source>
        <strain evidence="1 2">CBS 101466</strain>
    </source>
</reference>
<dbReference type="RefSeq" id="XP_008716107.1">
    <property type="nucleotide sequence ID" value="XM_008717885.1"/>
</dbReference>
<sequence length="36" mass="3662">MCAIPVTVLSVVHQSIKFFSTSICHSVGGTGVVVAS</sequence>
<dbReference type="VEuPathDB" id="FungiDB:HMPREF1541_03534"/>
<evidence type="ECO:0000313" key="2">
    <source>
        <dbReference type="Proteomes" id="UP000030752"/>
    </source>
</evidence>
<name>W2S0M9_CYPE1</name>
<dbReference type="Proteomes" id="UP000030752">
    <property type="component" value="Unassembled WGS sequence"/>
</dbReference>
<dbReference type="GeneID" id="19970873"/>
<accession>W2S0M9</accession>
<dbReference type="AlphaFoldDB" id="W2S0M9"/>
<dbReference type="InParanoid" id="W2S0M9"/>
<proteinExistence type="predicted"/>
<organism evidence="1 2">
    <name type="scientific">Cyphellophora europaea (strain CBS 101466)</name>
    <name type="common">Phialophora europaea</name>
    <dbReference type="NCBI Taxonomy" id="1220924"/>
    <lineage>
        <taxon>Eukaryota</taxon>
        <taxon>Fungi</taxon>
        <taxon>Dikarya</taxon>
        <taxon>Ascomycota</taxon>
        <taxon>Pezizomycotina</taxon>
        <taxon>Eurotiomycetes</taxon>
        <taxon>Chaetothyriomycetidae</taxon>
        <taxon>Chaetothyriales</taxon>
        <taxon>Cyphellophoraceae</taxon>
        <taxon>Cyphellophora</taxon>
    </lineage>
</organism>
<keyword evidence="2" id="KW-1185">Reference proteome</keyword>
<evidence type="ECO:0000313" key="1">
    <source>
        <dbReference type="EMBL" id="ETN41598.1"/>
    </source>
</evidence>
<dbReference type="HOGENOM" id="CLU_3359657_0_0_1"/>